<evidence type="ECO:0000313" key="2">
    <source>
        <dbReference type="EMBL" id="POM83600.1"/>
    </source>
</evidence>
<name>A0A2P4Z0V8_9CRYT</name>
<keyword evidence="3" id="KW-1185">Reference proteome</keyword>
<protein>
    <submittedName>
        <fullName evidence="2">Uncharacterized protein</fullName>
    </submittedName>
</protein>
<sequence>MNRRIFKEAKFFWILIPVIICIISLSINIFDINSTQKNNKILKLWSGILENGDKFLRIRKLVGLSRNKEYIHKKYPILRPKFNIREKNKVKNWNDLGVVLQSKWPQVPLEASLMEFLSEFYQGIGRTFEDLVRDLINLNNHEDGNKVITARLASELVDNNLGVKLMETLVINRYYSPRIESIRTLERNQRSAFGIICKKASWFIVIYQEETVDTFCNSNDLYNSVIKGKSKGFESLQKYDLSFSKFDLAKEHVIENTYISIEENNKLKRIDIYAYIDFSENNSIEILNNLWNVWDILKDQVHVRIKIRHCDNGNLNGEIEYLSGFGVSVNKLSEKSNSVNNSSSVINDIFQNQYKFSQRDNDELEYSHKDEEYKNLTAMCDKAVNMENVLNSDGNLSIECMKDIGAFLVSLSKRFEDQLGAMIHYLENFGTYQVALCNGIRENTTLSGYSQLQDRVSEGSTFFTLNGRLFSPTETNFFNLATLLKSLVFSKIRLMRNKINDEVVIIDSLSVTGVNEKEELNLFMESINGQLNDSRINSKYSRVIKDKGLKSLIERGEVLDFASILEFEKDLEQDPALMDDTDWLGKREYVLSSSSPWLKNSPRTDWKISNILPLKSRHFYKDITNIGDSQWGETPSIFEKVWFHRNITENNQDQKDIVDNLEENNSTEAKILQEIEYSPWIMYRIYFSNQVKNSKLIQDYLIYDIMKEPENTLGQYLYPLESLPELFEKYPENVGIYPVKAAILDIIIMCDPFDIECITVTIEMINKKWPIKLNLLLIDPEWVNSRKPDYSGPFSYKNVTSENDFEAKFRDNYEAQREKEVNEQGSQTYCNKYYGEENAQNCPQWMNKKRGLNSRRIMDYYEKFDNNSKGEYALKLAISEVFGFLVSSSTIQGMFLARGFIEMIAKNLPLILEEEFTLSQLEEFLSKFFAHFSINAELTKIWEIIYSNNPNDISYVNKVVSYCRLKGFTTPGALVNGYFVEITDLILEEVIYGIAKKEQRIILEGVKQGQITTSDDIYSYIFNHTLTGINSVPIVFPPFTKSMKFENWPFIGIQNEWKHIEKEVNYKLHKKYDIDHLKESRKENENNSVSYLQNEDESEYQITILEENDSEERVLLDFEELSSLEYSILWDINPELKQNMESIEKKSQSTPWITFIVLVRSSRAGLLGLSTLIDYWISTLSYQASMHLNQYNELLFNRRFRLMFIPPNEVQNYSDFSLILEKCIDDILYLRKYNDEGRKVSYFVPILEKLRFIKWFVRVVLENMDDYMDSSQFKIENELFGERIIEIYESLSISFFGKSGNGRFSEDYLEDIDLVESQNRVRNKLLSKFSSRKEKEVISFPYSSVGNGKLKGFPKYTNYNLNKEKSDPNYGRGSFQDTELSNKDCFETFSMGIAINGVYLRICPNTYPVYLRNDIKVNYWSSPIHSVHFKLLETAVTNRMRQLVLFGEFKRTGKKQDLLYRRKWSNIDPSQFFMLFSEHLHISNLFKSESLIQLEDIFASSSSLIKLHLPTVNTGKSSNFKNNALIGIVAVVNPITPYSANILRLFDILHQLLEADLKLVYNPVINYQNINEINLIDTWRRYVFNYPKLKSYRKDAPYKVVTSLKELMYSKGDPSEFKIGKDDLYYYNSQFIAKFDIQTEKRLQINMEKSNDWSISYLKTVFRKSTISKENDYFIVPGNISNAKGELLVYELKGKEFEATLIDKLSSEVGNLKDKIKEIQLILPSSNLKFEIESKKVSPVQRFYSITDFNSFFGYLGIGINDLVLTLGGDIINNANKQGSYLSFPIQVFNQRLFETNQFVVHLSKLSNINKEKVNYVEFKETSRKLFRELHIFCLSTHILKKDIEGDIIDKLIDLIDKGFTGKAGYYYNKFIIYFDSKDISQTIRDYFNFKLFWKYYISIEYLEITRPKWLPRLSSQNNNSMMDILLTLEHWIPSRVDKLLILDPFLLKGSILDLDNYFGLLSINKTISNNKIRIGDSALTFLKRNDESRSINANMGLILMNNYRRIGSYLKRAYFEMYYDFQVSKRLKQNEVNNENMMDLFISYLKSNKELKIEGDIYEKDQNKTSIT</sequence>
<keyword evidence="1" id="KW-1133">Transmembrane helix</keyword>
<proteinExistence type="predicted"/>
<organism evidence="2 3">
    <name type="scientific">Cryptosporidium meleagridis</name>
    <dbReference type="NCBI Taxonomy" id="93969"/>
    <lineage>
        <taxon>Eukaryota</taxon>
        <taxon>Sar</taxon>
        <taxon>Alveolata</taxon>
        <taxon>Apicomplexa</taxon>
        <taxon>Conoidasida</taxon>
        <taxon>Coccidia</taxon>
        <taxon>Eucoccidiorida</taxon>
        <taxon>Eimeriorina</taxon>
        <taxon>Cryptosporidiidae</taxon>
        <taxon>Cryptosporidium</taxon>
    </lineage>
</organism>
<comment type="caution">
    <text evidence="2">The sequence shown here is derived from an EMBL/GenBank/DDBJ whole genome shotgun (WGS) entry which is preliminary data.</text>
</comment>
<keyword evidence="1" id="KW-0472">Membrane</keyword>
<dbReference type="OrthoDB" id="342259at2759"/>
<dbReference type="EMBL" id="JIBK01000016">
    <property type="protein sequence ID" value="POM83600.1"/>
    <property type="molecule type" value="Genomic_DNA"/>
</dbReference>
<dbReference type="VEuPathDB" id="CryptoDB:CmeUKMEL1_08205"/>
<dbReference type="Proteomes" id="UP000236928">
    <property type="component" value="Unassembled WGS sequence"/>
</dbReference>
<gene>
    <name evidence="2" type="ORF">CmeUKMEL1_08205</name>
</gene>
<evidence type="ECO:0000313" key="3">
    <source>
        <dbReference type="Proteomes" id="UP000236928"/>
    </source>
</evidence>
<reference evidence="2 3" key="1">
    <citation type="submission" date="2014-04" db="EMBL/GenBank/DDBJ databases">
        <title>Comparative Genomics of Cryptosporidium Species.</title>
        <authorList>
            <person name="Silva J.C."/>
            <person name="Su Q."/>
            <person name="Chalmers R."/>
            <person name="Chibucos M.C."/>
            <person name="Elwin K."/>
            <person name="Godinez A."/>
            <person name="Guo F."/>
            <person name="Huynh K."/>
            <person name="Orvis J."/>
            <person name="Ott S."/>
            <person name="Sadzewicz L."/>
            <person name="Sengamalay N."/>
            <person name="Shetty A."/>
            <person name="Sun M."/>
            <person name="Tallon L."/>
            <person name="Xiao L."/>
            <person name="Zhang H."/>
            <person name="Fraser C.M."/>
            <person name="Zhu G."/>
            <person name="Kissinger J."/>
            <person name="Widmer G."/>
        </authorList>
    </citation>
    <scope>NUCLEOTIDE SEQUENCE [LARGE SCALE GENOMIC DNA]</scope>
    <source>
        <strain evidence="2 3">UKMEL1</strain>
    </source>
</reference>
<evidence type="ECO:0000256" key="1">
    <source>
        <dbReference type="SAM" id="Phobius"/>
    </source>
</evidence>
<accession>A0A2P4Z0V8</accession>
<feature type="transmembrane region" description="Helical" evidence="1">
    <location>
        <begin position="12"/>
        <end position="30"/>
    </location>
</feature>
<keyword evidence="1" id="KW-0812">Transmembrane</keyword>